<dbReference type="InterPro" id="IPR003593">
    <property type="entry name" value="AAA+_ATPase"/>
</dbReference>
<protein>
    <submittedName>
        <fullName evidence="5">Sugar ABC transporter ATP-binding protein</fullName>
    </submittedName>
</protein>
<feature type="domain" description="ABC transporter" evidence="4">
    <location>
        <begin position="8"/>
        <end position="241"/>
    </location>
</feature>
<dbReference type="Gene3D" id="3.40.50.300">
    <property type="entry name" value="P-loop containing nucleotide triphosphate hydrolases"/>
    <property type="match status" value="2"/>
</dbReference>
<dbReference type="RefSeq" id="WP_114187302.1">
    <property type="nucleotide sequence ID" value="NZ_BJYU01000035.1"/>
</dbReference>
<keyword evidence="3 5" id="KW-0067">ATP-binding</keyword>
<gene>
    <name evidence="5" type="ORF">MAE02_27890</name>
</gene>
<dbReference type="EMBL" id="BJYU01000035">
    <property type="protein sequence ID" value="GEO15093.1"/>
    <property type="molecule type" value="Genomic_DNA"/>
</dbReference>
<evidence type="ECO:0000256" key="1">
    <source>
        <dbReference type="ARBA" id="ARBA00005417"/>
    </source>
</evidence>
<dbReference type="PANTHER" id="PTHR43790">
    <property type="entry name" value="CARBOHYDRATE TRANSPORT ATP-BINDING PROTEIN MG119-RELATED"/>
    <property type="match status" value="1"/>
</dbReference>
<reference evidence="5 6" key="1">
    <citation type="submission" date="2019-07" db="EMBL/GenBank/DDBJ databases">
        <title>Whole genome shotgun sequence of Microvirga aerophila NBRC 106136.</title>
        <authorList>
            <person name="Hosoyama A."/>
            <person name="Uohara A."/>
            <person name="Ohji S."/>
            <person name="Ichikawa N."/>
        </authorList>
    </citation>
    <scope>NUCLEOTIDE SEQUENCE [LARGE SCALE GENOMIC DNA]</scope>
    <source>
        <strain evidence="5 6">NBRC 106136</strain>
    </source>
</reference>
<dbReference type="OrthoDB" id="8430269at2"/>
<keyword evidence="2" id="KW-0547">Nucleotide-binding</keyword>
<evidence type="ECO:0000313" key="5">
    <source>
        <dbReference type="EMBL" id="GEO15093.1"/>
    </source>
</evidence>
<evidence type="ECO:0000256" key="2">
    <source>
        <dbReference type="ARBA" id="ARBA00022741"/>
    </source>
</evidence>
<comment type="similarity">
    <text evidence="1">Belongs to the ABC transporter superfamily.</text>
</comment>
<dbReference type="InterPro" id="IPR017871">
    <property type="entry name" value="ABC_transporter-like_CS"/>
</dbReference>
<dbReference type="SUPFAM" id="SSF52540">
    <property type="entry name" value="P-loop containing nucleoside triphosphate hydrolases"/>
    <property type="match status" value="2"/>
</dbReference>
<dbReference type="InterPro" id="IPR027417">
    <property type="entry name" value="P-loop_NTPase"/>
</dbReference>
<dbReference type="PANTHER" id="PTHR43790:SF4">
    <property type="entry name" value="GUANOSINE IMPORT ATP-BINDING PROTEIN NUPO"/>
    <property type="match status" value="1"/>
</dbReference>
<feature type="domain" description="ABC transporter" evidence="4">
    <location>
        <begin position="258"/>
        <end position="503"/>
    </location>
</feature>
<sequence length="504" mass="55461">MQAVPSRISLEGIVKTFGGFRANDDVSIHVAEGSIHAILGENGAGKSTLMNIIYGLYQPDAGRILSRGREVKISNPRQAMALGIGMVHQHFKQVDTMTVTENVVLGLPGRPVLNLAQDRKRIIDLAQELGFDIDPDQPMWSLPIGMQQRVEILKLLYRQADLLILDEPTSVLTPSEIKPFFNLLSRLRSSGRTIVLITHKLDEVMEMADRVTVMRLGRVVANIEASETNSRELARLMVGRDVIFDVTRTPPRIGSPVLEVADLVATDERGLSALNGLSLTVKAGEIVGIAGVDGNGQRELAETIAGLRKASAGTVKICGQVADRLNPAERKRRLRMGFVPEDRQKVGLDLDSDIAFNMVLRSFRLPPFSRHGWVDFAKIKTHAKQLAERYDVRMRGVGQRARDLSGGNQQKIILAREMEDEPELLIVSQPTKGLDVGAIDFVQRTLLAQRDRGTGILYISTELEELLMVADRLAVIFNGRIVGELPVSEATPERLGLLMTGKAA</sequence>
<dbReference type="PROSITE" id="PS00211">
    <property type="entry name" value="ABC_TRANSPORTER_1"/>
    <property type="match status" value="1"/>
</dbReference>
<comment type="caution">
    <text evidence="5">The sequence shown here is derived from an EMBL/GenBank/DDBJ whole genome shotgun (WGS) entry which is preliminary data.</text>
</comment>
<dbReference type="InterPro" id="IPR050107">
    <property type="entry name" value="ABC_carbohydrate_import_ATPase"/>
</dbReference>
<dbReference type="GO" id="GO:0016887">
    <property type="term" value="F:ATP hydrolysis activity"/>
    <property type="evidence" value="ECO:0007669"/>
    <property type="project" value="InterPro"/>
</dbReference>
<dbReference type="InterPro" id="IPR003439">
    <property type="entry name" value="ABC_transporter-like_ATP-bd"/>
</dbReference>
<dbReference type="SMART" id="SM00382">
    <property type="entry name" value="AAA"/>
    <property type="match status" value="1"/>
</dbReference>
<dbReference type="GO" id="GO:0005524">
    <property type="term" value="F:ATP binding"/>
    <property type="evidence" value="ECO:0007669"/>
    <property type="project" value="UniProtKB-KW"/>
</dbReference>
<dbReference type="CDD" id="cd03215">
    <property type="entry name" value="ABC_Carb_Monos_II"/>
    <property type="match status" value="1"/>
</dbReference>
<evidence type="ECO:0000256" key="3">
    <source>
        <dbReference type="ARBA" id="ARBA00022840"/>
    </source>
</evidence>
<proteinExistence type="inferred from homology"/>
<dbReference type="PROSITE" id="PS50893">
    <property type="entry name" value="ABC_TRANSPORTER_2"/>
    <property type="match status" value="2"/>
</dbReference>
<organism evidence="5 6">
    <name type="scientific">Microvirga aerophila</name>
    <dbReference type="NCBI Taxonomy" id="670291"/>
    <lineage>
        <taxon>Bacteria</taxon>
        <taxon>Pseudomonadati</taxon>
        <taxon>Pseudomonadota</taxon>
        <taxon>Alphaproteobacteria</taxon>
        <taxon>Hyphomicrobiales</taxon>
        <taxon>Methylobacteriaceae</taxon>
        <taxon>Microvirga</taxon>
    </lineage>
</organism>
<evidence type="ECO:0000259" key="4">
    <source>
        <dbReference type="PROSITE" id="PS50893"/>
    </source>
</evidence>
<keyword evidence="6" id="KW-1185">Reference proteome</keyword>
<evidence type="ECO:0000313" key="6">
    <source>
        <dbReference type="Proteomes" id="UP000321085"/>
    </source>
</evidence>
<dbReference type="CDD" id="cd03216">
    <property type="entry name" value="ABC_Carb_Monos_I"/>
    <property type="match status" value="1"/>
</dbReference>
<dbReference type="Pfam" id="PF00005">
    <property type="entry name" value="ABC_tran"/>
    <property type="match status" value="2"/>
</dbReference>
<dbReference type="AlphaFoldDB" id="A0A512BSX3"/>
<dbReference type="Proteomes" id="UP000321085">
    <property type="component" value="Unassembled WGS sequence"/>
</dbReference>
<accession>A0A512BSX3</accession>
<name>A0A512BSX3_9HYPH</name>